<dbReference type="OrthoDB" id="8943275at2"/>
<dbReference type="RefSeq" id="WP_150612002.1">
    <property type="nucleotide sequence ID" value="NZ_CABPRU010000002.1"/>
</dbReference>
<dbReference type="EMBL" id="CABPRU010000002">
    <property type="protein sequence ID" value="VVD85141.1"/>
    <property type="molecule type" value="Genomic_DNA"/>
</dbReference>
<dbReference type="CDD" id="cd00093">
    <property type="entry name" value="HTH_XRE"/>
    <property type="match status" value="1"/>
</dbReference>
<accession>A0A5E4TCF4</accession>
<dbReference type="InterPro" id="IPR010982">
    <property type="entry name" value="Lambda_DNA-bd_dom_sf"/>
</dbReference>
<dbReference type="InterPro" id="IPR001387">
    <property type="entry name" value="Cro/C1-type_HTH"/>
</dbReference>
<reference evidence="1 2" key="1">
    <citation type="submission" date="2019-08" db="EMBL/GenBank/DDBJ databases">
        <authorList>
            <person name="Peeters C."/>
        </authorList>
    </citation>
    <scope>NUCLEOTIDE SEQUENCE [LARGE SCALE GENOMIC DNA]</scope>
    <source>
        <strain evidence="1 2">LMG 31013</strain>
    </source>
</reference>
<proteinExistence type="predicted"/>
<evidence type="ECO:0000313" key="1">
    <source>
        <dbReference type="EMBL" id="VVD85141.1"/>
    </source>
</evidence>
<dbReference type="GO" id="GO:0003677">
    <property type="term" value="F:DNA binding"/>
    <property type="evidence" value="ECO:0007669"/>
    <property type="project" value="InterPro"/>
</dbReference>
<sequence>MNLFPHHQRQLAVLGEILASIRQVKHPHYATRISRLASRVNRPESFVIAYESGKYHLDAPELFDSADALGIDVVELIDLYQRRI</sequence>
<protein>
    <submittedName>
        <fullName evidence="1">XRE family transcriptional regulator</fullName>
    </submittedName>
</protein>
<dbReference type="AlphaFoldDB" id="A0A5E4TCF4"/>
<gene>
    <name evidence="1" type="ORF">PTE31013_01330</name>
</gene>
<name>A0A5E4TCF4_9BURK</name>
<dbReference type="Proteomes" id="UP000334380">
    <property type="component" value="Unassembled WGS sequence"/>
</dbReference>
<dbReference type="Gene3D" id="1.10.260.40">
    <property type="entry name" value="lambda repressor-like DNA-binding domains"/>
    <property type="match status" value="1"/>
</dbReference>
<keyword evidence="2" id="KW-1185">Reference proteome</keyword>
<dbReference type="SUPFAM" id="SSF47413">
    <property type="entry name" value="lambda repressor-like DNA-binding domains"/>
    <property type="match status" value="1"/>
</dbReference>
<organism evidence="1 2">
    <name type="scientific">Pandoraea terrigena</name>
    <dbReference type="NCBI Taxonomy" id="2508292"/>
    <lineage>
        <taxon>Bacteria</taxon>
        <taxon>Pseudomonadati</taxon>
        <taxon>Pseudomonadota</taxon>
        <taxon>Betaproteobacteria</taxon>
        <taxon>Burkholderiales</taxon>
        <taxon>Burkholderiaceae</taxon>
        <taxon>Pandoraea</taxon>
    </lineage>
</organism>
<evidence type="ECO:0000313" key="2">
    <source>
        <dbReference type="Proteomes" id="UP000334380"/>
    </source>
</evidence>